<evidence type="ECO:0000313" key="2">
    <source>
        <dbReference type="Proteomes" id="UP001143910"/>
    </source>
</evidence>
<protein>
    <submittedName>
        <fullName evidence="1">Uncharacterized protein</fullName>
    </submittedName>
</protein>
<evidence type="ECO:0000313" key="1">
    <source>
        <dbReference type="EMBL" id="KAJ2982264.1"/>
    </source>
</evidence>
<dbReference type="Proteomes" id="UP001143910">
    <property type="component" value="Unassembled WGS sequence"/>
</dbReference>
<reference evidence="1" key="1">
    <citation type="submission" date="2022-08" db="EMBL/GenBank/DDBJ databases">
        <title>Genome Sequence of Lecanicillium fungicola.</title>
        <authorList>
            <person name="Buettner E."/>
        </authorList>
    </citation>
    <scope>NUCLEOTIDE SEQUENCE</scope>
    <source>
        <strain evidence="1">Babe33</strain>
    </source>
</reference>
<name>A0ACC1NTL7_9HYPO</name>
<sequence length="70" mass="8048">MPVIHPHQRILFEPTMMEDIGGVEDDEDELTEREILCVVFPGVVKRGDEHGAQMQFRNVISKAKVLCRQE</sequence>
<dbReference type="EMBL" id="JANJQO010000085">
    <property type="protein sequence ID" value="KAJ2982264.1"/>
    <property type="molecule type" value="Genomic_DNA"/>
</dbReference>
<comment type="caution">
    <text evidence="1">The sequence shown here is derived from an EMBL/GenBank/DDBJ whole genome shotgun (WGS) entry which is preliminary data.</text>
</comment>
<proteinExistence type="predicted"/>
<organism evidence="1 2">
    <name type="scientific">Zarea fungicola</name>
    <dbReference type="NCBI Taxonomy" id="93591"/>
    <lineage>
        <taxon>Eukaryota</taxon>
        <taxon>Fungi</taxon>
        <taxon>Dikarya</taxon>
        <taxon>Ascomycota</taxon>
        <taxon>Pezizomycotina</taxon>
        <taxon>Sordariomycetes</taxon>
        <taxon>Hypocreomycetidae</taxon>
        <taxon>Hypocreales</taxon>
        <taxon>Cordycipitaceae</taxon>
        <taxon>Zarea</taxon>
    </lineage>
</organism>
<gene>
    <name evidence="1" type="ORF">NQ176_g1504</name>
</gene>
<accession>A0ACC1NTL7</accession>
<keyword evidence="2" id="KW-1185">Reference proteome</keyword>